<dbReference type="AlphaFoldDB" id="A0A2K2AP00"/>
<evidence type="ECO:0000259" key="22">
    <source>
        <dbReference type="PROSITE" id="PS50927"/>
    </source>
</evidence>
<evidence type="ECO:0000256" key="20">
    <source>
        <dbReference type="SAM" id="SignalP"/>
    </source>
</evidence>
<keyword evidence="14" id="KW-0675">Receptor</keyword>
<dbReference type="CDD" id="cd00028">
    <property type="entry name" value="B_lectin"/>
    <property type="match status" value="1"/>
</dbReference>
<comment type="subcellular location">
    <subcellularLocation>
        <location evidence="1">Cell membrane</location>
        <topology evidence="1">Single-pass type I membrane protein</topology>
    </subcellularLocation>
</comment>
<dbReference type="PROSITE" id="PS50948">
    <property type="entry name" value="PAN"/>
    <property type="match status" value="1"/>
</dbReference>
<keyword evidence="25" id="KW-1185">Reference proteome</keyword>
<evidence type="ECO:0000256" key="4">
    <source>
        <dbReference type="ARBA" id="ARBA00022536"/>
    </source>
</evidence>
<keyword evidence="3 18" id="KW-0723">Serine/threonine-protein kinase</keyword>
<dbReference type="Proteomes" id="UP000006729">
    <property type="component" value="Chromosome 4"/>
</dbReference>
<evidence type="ECO:0000256" key="10">
    <source>
        <dbReference type="ARBA" id="ARBA00022840"/>
    </source>
</evidence>
<dbReference type="InterPro" id="IPR000858">
    <property type="entry name" value="S_locus_glycoprot_dom"/>
</dbReference>
<feature type="domain" description="Apple" evidence="23">
    <location>
        <begin position="340"/>
        <end position="424"/>
    </location>
</feature>
<evidence type="ECO:0000256" key="3">
    <source>
        <dbReference type="ARBA" id="ARBA00022527"/>
    </source>
</evidence>
<dbReference type="Gene3D" id="1.10.510.10">
    <property type="entry name" value="Transferase(Phosphotransferase) domain 1"/>
    <property type="match status" value="1"/>
</dbReference>
<feature type="transmembrane region" description="Helical" evidence="19">
    <location>
        <begin position="436"/>
        <end position="458"/>
    </location>
</feature>
<reference evidence="24 25" key="1">
    <citation type="journal article" date="2006" name="Science">
        <title>The genome of black cottonwood, Populus trichocarpa (Torr. &amp; Gray).</title>
        <authorList>
            <person name="Tuskan G.A."/>
            <person name="Difazio S."/>
            <person name="Jansson S."/>
            <person name="Bohlmann J."/>
            <person name="Grigoriev I."/>
            <person name="Hellsten U."/>
            <person name="Putnam N."/>
            <person name="Ralph S."/>
            <person name="Rombauts S."/>
            <person name="Salamov A."/>
            <person name="Schein J."/>
            <person name="Sterck L."/>
            <person name="Aerts A."/>
            <person name="Bhalerao R.R."/>
            <person name="Bhalerao R.P."/>
            <person name="Blaudez D."/>
            <person name="Boerjan W."/>
            <person name="Brun A."/>
            <person name="Brunner A."/>
            <person name="Busov V."/>
            <person name="Campbell M."/>
            <person name="Carlson J."/>
            <person name="Chalot M."/>
            <person name="Chapman J."/>
            <person name="Chen G.L."/>
            <person name="Cooper D."/>
            <person name="Coutinho P.M."/>
            <person name="Couturier J."/>
            <person name="Covert S."/>
            <person name="Cronk Q."/>
            <person name="Cunningham R."/>
            <person name="Davis J."/>
            <person name="Degroeve S."/>
            <person name="Dejardin A."/>
            <person name="Depamphilis C."/>
            <person name="Detter J."/>
            <person name="Dirks B."/>
            <person name="Dubchak I."/>
            <person name="Duplessis S."/>
            <person name="Ehlting J."/>
            <person name="Ellis B."/>
            <person name="Gendler K."/>
            <person name="Goodstein D."/>
            <person name="Gribskov M."/>
            <person name="Grimwood J."/>
            <person name="Groover A."/>
            <person name="Gunter L."/>
            <person name="Hamberger B."/>
            <person name="Heinze B."/>
            <person name="Helariutta Y."/>
            <person name="Henrissat B."/>
            <person name="Holligan D."/>
            <person name="Holt R."/>
            <person name="Huang W."/>
            <person name="Islam-Faridi N."/>
            <person name="Jones S."/>
            <person name="Jones-Rhoades M."/>
            <person name="Jorgensen R."/>
            <person name="Joshi C."/>
            <person name="Kangasjarvi J."/>
            <person name="Karlsson J."/>
            <person name="Kelleher C."/>
            <person name="Kirkpatrick R."/>
            <person name="Kirst M."/>
            <person name="Kohler A."/>
            <person name="Kalluri U."/>
            <person name="Larimer F."/>
            <person name="Leebens-Mack J."/>
            <person name="Leple J.C."/>
            <person name="Locascio P."/>
            <person name="Lou Y."/>
            <person name="Lucas S."/>
            <person name="Martin F."/>
            <person name="Montanini B."/>
            <person name="Napoli C."/>
            <person name="Nelson D.R."/>
            <person name="Nelson C."/>
            <person name="Nieminen K."/>
            <person name="Nilsson O."/>
            <person name="Pereda V."/>
            <person name="Peter G."/>
            <person name="Philippe R."/>
            <person name="Pilate G."/>
            <person name="Poliakov A."/>
            <person name="Razumovskaya J."/>
            <person name="Richardson P."/>
            <person name="Rinaldi C."/>
            <person name="Ritland K."/>
            <person name="Rouze P."/>
            <person name="Ryaboy D."/>
            <person name="Schmutz J."/>
            <person name="Schrader J."/>
            <person name="Segerman B."/>
            <person name="Shin H."/>
            <person name="Siddiqui A."/>
            <person name="Sterky F."/>
            <person name="Terry A."/>
            <person name="Tsai C.J."/>
            <person name="Uberbacher E."/>
            <person name="Unneberg P."/>
            <person name="Vahala J."/>
            <person name="Wall K."/>
            <person name="Wessler S."/>
            <person name="Yang G."/>
            <person name="Yin T."/>
            <person name="Douglas C."/>
            <person name="Marra M."/>
            <person name="Sandberg G."/>
            <person name="Van de Peer Y."/>
            <person name="Rokhsar D."/>
        </authorList>
    </citation>
    <scope>NUCLEOTIDE SEQUENCE [LARGE SCALE GENOMIC DNA]</scope>
    <source>
        <strain evidence="25">cv. Nisqually</strain>
    </source>
</reference>
<dbReference type="Pfam" id="PF07714">
    <property type="entry name" value="PK_Tyr_Ser-Thr"/>
    <property type="match status" value="1"/>
</dbReference>
<dbReference type="GO" id="GO:0005524">
    <property type="term" value="F:ATP binding"/>
    <property type="evidence" value="ECO:0007669"/>
    <property type="project" value="UniProtKB-KW"/>
</dbReference>
<evidence type="ECO:0000256" key="18">
    <source>
        <dbReference type="PIRNR" id="PIRNR000641"/>
    </source>
</evidence>
<dbReference type="FunFam" id="3.30.200.20:FF:000145">
    <property type="entry name" value="receptor-like serine/threonine-protein kinase SD1-8"/>
    <property type="match status" value="1"/>
</dbReference>
<dbReference type="GO" id="GO:0005886">
    <property type="term" value="C:plasma membrane"/>
    <property type="evidence" value="ECO:0000318"/>
    <property type="project" value="GO_Central"/>
</dbReference>
<keyword evidence="13" id="KW-1015">Disulfide bond</keyword>
<comment type="catalytic activity">
    <reaction evidence="16 18">
        <text>L-threonyl-[protein] + ATP = O-phospho-L-threonyl-[protein] + ADP + H(+)</text>
        <dbReference type="Rhea" id="RHEA:46608"/>
        <dbReference type="Rhea" id="RHEA-COMP:11060"/>
        <dbReference type="Rhea" id="RHEA-COMP:11605"/>
        <dbReference type="ChEBI" id="CHEBI:15378"/>
        <dbReference type="ChEBI" id="CHEBI:30013"/>
        <dbReference type="ChEBI" id="CHEBI:30616"/>
        <dbReference type="ChEBI" id="CHEBI:61977"/>
        <dbReference type="ChEBI" id="CHEBI:456216"/>
        <dbReference type="EC" id="2.7.11.1"/>
    </reaction>
</comment>
<dbReference type="PROSITE" id="PS50011">
    <property type="entry name" value="PROTEIN_KINASE_DOM"/>
    <property type="match status" value="1"/>
</dbReference>
<keyword evidence="11 19" id="KW-1133">Transmembrane helix</keyword>
<keyword evidence="2" id="KW-1003">Cell membrane</keyword>
<evidence type="ECO:0000259" key="21">
    <source>
        <dbReference type="PROSITE" id="PS50011"/>
    </source>
</evidence>
<dbReference type="SMR" id="A0A2K2AP00"/>
<dbReference type="InParanoid" id="A0A2K2AP00"/>
<dbReference type="PIRSF" id="PIRSF000641">
    <property type="entry name" value="SRK"/>
    <property type="match status" value="1"/>
</dbReference>
<evidence type="ECO:0000256" key="17">
    <source>
        <dbReference type="ARBA" id="ARBA00048679"/>
    </source>
</evidence>
<dbReference type="InterPro" id="IPR021820">
    <property type="entry name" value="S-locus_recpt_kinase_C"/>
</dbReference>
<evidence type="ECO:0000256" key="1">
    <source>
        <dbReference type="ARBA" id="ARBA00004251"/>
    </source>
</evidence>
<keyword evidence="4" id="KW-0245">EGF-like domain</keyword>
<sequence>MGLGRGKISVALLLLTSSFCVEIITAIDTITSTQFLKDPEAIVSNGNIYTLGFFSPVNSTDRYVGIWFNEVPVVTAIWVANRNNPLNDSSGILAISKDGALVVLNGQQEILWSTNVSNFVSNSSAQLSDTGNLVLRDNNNEEIMWESFQYPSDTFFSNMKLSANKRTGGKTLITSWKSATDPSIGSFSAGLNHLDIPEIFIWKDNYPYFRSGPWNRLVFIGVPYMNSAAVDGLNLVDDGEGTIDLTFSYANQSIMSSFVLTSQGQLEQTRWEHGMEDRIVLWSVPMFDCEFYGRCGLFGSCNAQASPICSCLRGFEPNNPEEWYVGNWTGGCIRRKSLQCERVKSESEAAGKNDVFLKLGNMKVPDLAQWSRLTEIECKDKCLTNCSCIAYAYDSGIGCMSWIGDLIDVQEFPTGGADLYIRMAYSELDGNHRKKVIVIVSAVIGTITSAMICALLTWRFMSKHRARKEGGEKLHSDTNEKHPSFLDRDMAGDSMDHVKLQELPLFSLESLTAATDGFDLSNKLGQGGFGPVYKGKLSDGKEIAVKRLSRASGQGLKEFMNEVEVISKLQHRNLVRLLGCCVEGEEKLLVYEYMPNKSLDAFLYDPLRKQLLDWKKRFNIIEGICRGLLYLHRDSRLRIIHRDLKASNILLDPELKPKISDFGAARIFGGDEDQANTIRVVGTYGYISPEYAMEGRFSEKSDVYSFGVLLLEIVSGRRNTSFYGNEQALSLLGFAWKLWNEGNISALVDPAISDPSSQVEIFRCIHVGLLCVQEFPEDRPTASTVVSMLNSEISYLATPKQPPFAERKYHFNEERPHQNEEKCSINYVTVTVVDAR</sequence>
<dbReference type="InterPro" id="IPR036426">
    <property type="entry name" value="Bulb-type_lectin_dom_sf"/>
</dbReference>
<dbReference type="SMART" id="SM00473">
    <property type="entry name" value="PAN_AP"/>
    <property type="match status" value="1"/>
</dbReference>
<dbReference type="GO" id="GO:0004674">
    <property type="term" value="F:protein serine/threonine kinase activity"/>
    <property type="evidence" value="ECO:0000318"/>
    <property type="project" value="GO_Central"/>
</dbReference>
<name>A0A2K2AP00_POPTR</name>
<dbReference type="InterPro" id="IPR000719">
    <property type="entry name" value="Prot_kinase_dom"/>
</dbReference>
<dbReference type="GO" id="GO:0048544">
    <property type="term" value="P:recognition of pollen"/>
    <property type="evidence" value="ECO:0007669"/>
    <property type="project" value="InterPro"/>
</dbReference>
<evidence type="ECO:0000256" key="13">
    <source>
        <dbReference type="ARBA" id="ARBA00023157"/>
    </source>
</evidence>
<evidence type="ECO:0000256" key="12">
    <source>
        <dbReference type="ARBA" id="ARBA00023136"/>
    </source>
</evidence>
<dbReference type="OrthoDB" id="1934880at2759"/>
<keyword evidence="10 18" id="KW-0067">ATP-binding</keyword>
<dbReference type="InterPro" id="IPR011009">
    <property type="entry name" value="Kinase-like_dom_sf"/>
</dbReference>
<feature type="domain" description="Bulb-type lectin" evidence="22">
    <location>
        <begin position="27"/>
        <end position="148"/>
    </location>
</feature>
<dbReference type="EMBL" id="CM009293">
    <property type="protein sequence ID" value="PNT39250.1"/>
    <property type="molecule type" value="Genomic_DNA"/>
</dbReference>
<dbReference type="GO" id="GO:0006955">
    <property type="term" value="P:immune response"/>
    <property type="evidence" value="ECO:0000318"/>
    <property type="project" value="GO_Central"/>
</dbReference>
<evidence type="ECO:0000256" key="8">
    <source>
        <dbReference type="ARBA" id="ARBA00022741"/>
    </source>
</evidence>
<accession>A0A2K2AP00</accession>
<feature type="chain" id="PRO_5014385892" description="Receptor-like serine/threonine-protein kinase" evidence="20">
    <location>
        <begin position="27"/>
        <end position="836"/>
    </location>
</feature>
<dbReference type="OMA" id="WNEDNIS"/>
<keyword evidence="15" id="KW-0325">Glycoprotein</keyword>
<evidence type="ECO:0000256" key="14">
    <source>
        <dbReference type="ARBA" id="ARBA00023170"/>
    </source>
</evidence>
<dbReference type="GO" id="GO:0007165">
    <property type="term" value="P:signal transduction"/>
    <property type="evidence" value="ECO:0000318"/>
    <property type="project" value="GO_Central"/>
</dbReference>
<keyword evidence="9 18" id="KW-0418">Kinase</keyword>
<dbReference type="CDD" id="cd14066">
    <property type="entry name" value="STKc_IRAK"/>
    <property type="match status" value="1"/>
</dbReference>
<keyword evidence="8 18" id="KW-0547">Nucleotide-binding</keyword>
<dbReference type="Gramene" id="Potri.004G027400.1.v4.1">
    <property type="protein sequence ID" value="Potri.004G027400.1.v4.1"/>
    <property type="gene ID" value="Potri.004G027400.v4.1"/>
</dbReference>
<evidence type="ECO:0000256" key="15">
    <source>
        <dbReference type="ARBA" id="ARBA00023180"/>
    </source>
</evidence>
<dbReference type="Pfam" id="PF00954">
    <property type="entry name" value="S_locus_glycop"/>
    <property type="match status" value="1"/>
</dbReference>
<dbReference type="FunFam" id="2.90.10.10:FF:000001">
    <property type="entry name" value="G-type lectin S-receptor-like serine/threonine-protein kinase"/>
    <property type="match status" value="1"/>
</dbReference>
<evidence type="ECO:0000256" key="2">
    <source>
        <dbReference type="ARBA" id="ARBA00022475"/>
    </source>
</evidence>
<proteinExistence type="inferred from homology"/>
<dbReference type="PROSITE" id="PS50927">
    <property type="entry name" value="BULB_LECTIN"/>
    <property type="match status" value="1"/>
</dbReference>
<dbReference type="InterPro" id="IPR008271">
    <property type="entry name" value="Ser/Thr_kinase_AS"/>
</dbReference>
<evidence type="ECO:0000256" key="7">
    <source>
        <dbReference type="ARBA" id="ARBA00022729"/>
    </source>
</evidence>
<dbReference type="Pfam" id="PF08276">
    <property type="entry name" value="PAN_2"/>
    <property type="match status" value="1"/>
</dbReference>
<keyword evidence="5 18" id="KW-0808">Transferase</keyword>
<dbReference type="PANTHER" id="PTHR27002:SF1082">
    <property type="entry name" value="OS06G0693000 PROTEIN"/>
    <property type="match status" value="1"/>
</dbReference>
<evidence type="ECO:0000256" key="5">
    <source>
        <dbReference type="ARBA" id="ARBA00022679"/>
    </source>
</evidence>
<comment type="catalytic activity">
    <reaction evidence="17 18">
        <text>L-seryl-[protein] + ATP = O-phospho-L-seryl-[protein] + ADP + H(+)</text>
        <dbReference type="Rhea" id="RHEA:17989"/>
        <dbReference type="Rhea" id="RHEA-COMP:9863"/>
        <dbReference type="Rhea" id="RHEA-COMP:11604"/>
        <dbReference type="ChEBI" id="CHEBI:15378"/>
        <dbReference type="ChEBI" id="CHEBI:29999"/>
        <dbReference type="ChEBI" id="CHEBI:30616"/>
        <dbReference type="ChEBI" id="CHEBI:83421"/>
        <dbReference type="ChEBI" id="CHEBI:456216"/>
        <dbReference type="EC" id="2.7.11.1"/>
    </reaction>
</comment>
<comment type="similarity">
    <text evidence="18">Belongs to the protein kinase superfamily. Ser/Thr protein kinase family.</text>
</comment>
<keyword evidence="6 19" id="KW-0812">Transmembrane</keyword>
<feature type="signal peptide" evidence="20">
    <location>
        <begin position="1"/>
        <end position="26"/>
    </location>
</feature>
<evidence type="ECO:0000256" key="16">
    <source>
        <dbReference type="ARBA" id="ARBA00047899"/>
    </source>
</evidence>
<evidence type="ECO:0000259" key="23">
    <source>
        <dbReference type="PROSITE" id="PS50948"/>
    </source>
</evidence>
<dbReference type="CDD" id="cd01098">
    <property type="entry name" value="PAN_AP_plant"/>
    <property type="match status" value="1"/>
</dbReference>
<keyword evidence="7 20" id="KW-0732">Signal</keyword>
<dbReference type="SMART" id="SM00220">
    <property type="entry name" value="S_TKc"/>
    <property type="match status" value="1"/>
</dbReference>
<evidence type="ECO:0000313" key="25">
    <source>
        <dbReference type="Proteomes" id="UP000006729"/>
    </source>
</evidence>
<dbReference type="SUPFAM" id="SSF56112">
    <property type="entry name" value="Protein kinase-like (PK-like)"/>
    <property type="match status" value="1"/>
</dbReference>
<dbReference type="SUPFAM" id="SSF51110">
    <property type="entry name" value="alpha-D-mannose-specific plant lectins"/>
    <property type="match status" value="1"/>
</dbReference>
<dbReference type="PROSITE" id="PS00108">
    <property type="entry name" value="PROTEIN_KINASE_ST"/>
    <property type="match status" value="1"/>
</dbReference>
<dbReference type="SMART" id="SM00108">
    <property type="entry name" value="B_lectin"/>
    <property type="match status" value="1"/>
</dbReference>
<evidence type="ECO:0000256" key="9">
    <source>
        <dbReference type="ARBA" id="ARBA00022777"/>
    </source>
</evidence>
<evidence type="ECO:0000256" key="19">
    <source>
        <dbReference type="SAM" id="Phobius"/>
    </source>
</evidence>
<dbReference type="InterPro" id="IPR024171">
    <property type="entry name" value="SRK-like_kinase"/>
</dbReference>
<dbReference type="GO" id="GO:0106310">
    <property type="term" value="F:protein serine kinase activity"/>
    <property type="evidence" value="ECO:0007669"/>
    <property type="project" value="RHEA"/>
</dbReference>
<gene>
    <name evidence="24" type="ORF">POPTR_004G027400</name>
</gene>
<feature type="domain" description="Protein kinase" evidence="21">
    <location>
        <begin position="518"/>
        <end position="796"/>
    </location>
</feature>
<dbReference type="Pfam" id="PF11883">
    <property type="entry name" value="DUF3403"/>
    <property type="match status" value="1"/>
</dbReference>
<dbReference type="InterPro" id="IPR001245">
    <property type="entry name" value="Ser-Thr/Tyr_kinase_cat_dom"/>
</dbReference>
<dbReference type="Pfam" id="PF01453">
    <property type="entry name" value="B_lectin"/>
    <property type="match status" value="1"/>
</dbReference>
<protein>
    <recommendedName>
        <fullName evidence="18">Receptor-like serine/threonine-protein kinase</fullName>
        <ecNumber evidence="18">2.7.11.1</ecNumber>
    </recommendedName>
</protein>
<dbReference type="EC" id="2.7.11.1" evidence="18"/>
<dbReference type="FunFam" id="1.10.510.10:FF:000060">
    <property type="entry name" value="G-type lectin S-receptor-like serine/threonine-protein kinase"/>
    <property type="match status" value="1"/>
</dbReference>
<dbReference type="FunCoup" id="A0A2K2AP00">
    <property type="interactions" value="854"/>
</dbReference>
<dbReference type="InterPro" id="IPR001480">
    <property type="entry name" value="Bulb-type_lectin_dom"/>
</dbReference>
<dbReference type="Gene3D" id="3.30.200.20">
    <property type="entry name" value="Phosphorylase Kinase, domain 1"/>
    <property type="match status" value="1"/>
</dbReference>
<evidence type="ECO:0000256" key="11">
    <source>
        <dbReference type="ARBA" id="ARBA00022989"/>
    </source>
</evidence>
<dbReference type="InterPro" id="IPR003609">
    <property type="entry name" value="Pan_app"/>
</dbReference>
<dbReference type="PANTHER" id="PTHR27002">
    <property type="entry name" value="RECEPTOR-LIKE SERINE/THREONINE-PROTEIN KINASE SD1-8"/>
    <property type="match status" value="1"/>
</dbReference>
<organism evidence="24 25">
    <name type="scientific">Populus trichocarpa</name>
    <name type="common">Western balsam poplar</name>
    <name type="synonym">Populus balsamifera subsp. trichocarpa</name>
    <dbReference type="NCBI Taxonomy" id="3694"/>
    <lineage>
        <taxon>Eukaryota</taxon>
        <taxon>Viridiplantae</taxon>
        <taxon>Streptophyta</taxon>
        <taxon>Embryophyta</taxon>
        <taxon>Tracheophyta</taxon>
        <taxon>Spermatophyta</taxon>
        <taxon>Magnoliopsida</taxon>
        <taxon>eudicotyledons</taxon>
        <taxon>Gunneridae</taxon>
        <taxon>Pentapetalae</taxon>
        <taxon>rosids</taxon>
        <taxon>fabids</taxon>
        <taxon>Malpighiales</taxon>
        <taxon>Salicaceae</taxon>
        <taxon>Saliceae</taxon>
        <taxon>Populus</taxon>
    </lineage>
</organism>
<evidence type="ECO:0000256" key="6">
    <source>
        <dbReference type="ARBA" id="ARBA00022692"/>
    </source>
</evidence>
<dbReference type="Gene3D" id="2.90.10.10">
    <property type="entry name" value="Bulb-type lectin domain"/>
    <property type="match status" value="1"/>
</dbReference>
<keyword evidence="12 19" id="KW-0472">Membrane</keyword>
<evidence type="ECO:0000313" key="24">
    <source>
        <dbReference type="EMBL" id="PNT39250.1"/>
    </source>
</evidence>